<sequence>MSAAKLGPYLLGTTVRAVQEAVLNNPSFEIMCLIEELFERHQTLRDEFFRPIPQCLQTPFPPDYPQPQPTPTITIENWDDVPETSLATPLASNQCRRLPELRMTWPQQAVPLEGEATQQNSFERIPAPYQSSSSEASLVELRRIDELLAPQSEELLYGQEIVGPDILWSDSPADALGFTMAGNNCPDQIALPTGPQVRDYTSQIPGRSPFKRKIVDEDLDIPIGLPPSIFSPDPLETPKGEQFL</sequence>
<proteinExistence type="predicted"/>
<dbReference type="AlphaFoldDB" id="A0A409YCP3"/>
<dbReference type="EMBL" id="NHYE01000986">
    <property type="protein sequence ID" value="PPR00773.1"/>
    <property type="molecule type" value="Genomic_DNA"/>
</dbReference>
<reference evidence="1 2" key="1">
    <citation type="journal article" date="2018" name="Evol. Lett.">
        <title>Horizontal gene cluster transfer increased hallucinogenic mushroom diversity.</title>
        <authorList>
            <person name="Reynolds H.T."/>
            <person name="Vijayakumar V."/>
            <person name="Gluck-Thaler E."/>
            <person name="Korotkin H.B."/>
            <person name="Matheny P.B."/>
            <person name="Slot J.C."/>
        </authorList>
    </citation>
    <scope>NUCLEOTIDE SEQUENCE [LARGE SCALE GENOMIC DNA]</scope>
    <source>
        <strain evidence="1 2">SRW20</strain>
    </source>
</reference>
<gene>
    <name evidence="1" type="ORF">CVT26_012398</name>
</gene>
<accession>A0A409YCP3</accession>
<comment type="caution">
    <text evidence="1">The sequence shown here is derived from an EMBL/GenBank/DDBJ whole genome shotgun (WGS) entry which is preliminary data.</text>
</comment>
<dbReference type="InParanoid" id="A0A409YCP3"/>
<dbReference type="Proteomes" id="UP000284706">
    <property type="component" value="Unassembled WGS sequence"/>
</dbReference>
<name>A0A409YCP3_9AGAR</name>
<protein>
    <submittedName>
        <fullName evidence="1">Uncharacterized protein</fullName>
    </submittedName>
</protein>
<organism evidence="1 2">
    <name type="scientific">Gymnopilus dilepis</name>
    <dbReference type="NCBI Taxonomy" id="231916"/>
    <lineage>
        <taxon>Eukaryota</taxon>
        <taxon>Fungi</taxon>
        <taxon>Dikarya</taxon>
        <taxon>Basidiomycota</taxon>
        <taxon>Agaricomycotina</taxon>
        <taxon>Agaricomycetes</taxon>
        <taxon>Agaricomycetidae</taxon>
        <taxon>Agaricales</taxon>
        <taxon>Agaricineae</taxon>
        <taxon>Hymenogastraceae</taxon>
        <taxon>Gymnopilus</taxon>
    </lineage>
</organism>
<evidence type="ECO:0000313" key="2">
    <source>
        <dbReference type="Proteomes" id="UP000284706"/>
    </source>
</evidence>
<keyword evidence="2" id="KW-1185">Reference proteome</keyword>
<evidence type="ECO:0000313" key="1">
    <source>
        <dbReference type="EMBL" id="PPR00773.1"/>
    </source>
</evidence>